<reference evidence="2" key="1">
    <citation type="submission" date="2022-01" db="EMBL/GenBank/DDBJ databases">
        <title>Nocardioidaceae gen. sp. A5X3R13.</title>
        <authorList>
            <person name="Lopez Marin M.A."/>
            <person name="Uhlik O."/>
        </authorList>
    </citation>
    <scope>NUCLEOTIDE SEQUENCE</scope>
    <source>
        <strain evidence="2">A5X3R13</strain>
    </source>
</reference>
<feature type="transmembrane region" description="Helical" evidence="1">
    <location>
        <begin position="534"/>
        <end position="556"/>
    </location>
</feature>
<dbReference type="GO" id="GO:0005886">
    <property type="term" value="C:plasma membrane"/>
    <property type="evidence" value="ECO:0007669"/>
    <property type="project" value="UniProtKB-SubCell"/>
</dbReference>
<feature type="transmembrane region" description="Helical" evidence="1">
    <location>
        <begin position="240"/>
        <end position="265"/>
    </location>
</feature>
<feature type="transmembrane region" description="Helical" evidence="1">
    <location>
        <begin position="330"/>
        <end position="350"/>
    </location>
</feature>
<name>A0AA46TK59_9ACTN</name>
<feature type="transmembrane region" description="Helical" evidence="1">
    <location>
        <begin position="356"/>
        <end position="385"/>
    </location>
</feature>
<sequence length="657" mass="68436">MIARELVLGARLATLSGYTARMRGLLLAITVAIVTFVALCAIAAPGLSSAQAERLAARSPVLAFADERAAFQVEAEVDSDLGRWNGHDISGLYVHGPRNAPTPPGIDELPRPGTMYASPKLRELIESDNVVAALFHGYRIVGVVSDEGLVSPNEAMAVVGVERDVDDLDSAQGFGISGTSLLDDPTTQRLNLVVAAIVLLLIAIPASALIVIAARMSSAERSARATALHLIGMPWRRIRVVLAFETLLLATPSASVGVAAFWFARARVTSIPGTDIGFFGGDIDLALPLQLLTAVAVIVLTTVVAASASYPTARSVRAANTSVRTRRTPLVLAGIGPILILTAAFLPGLADPIPAVALYAGVAALAIGVPLSGQVIVATVARSVARLTKSAASILGLRISVNAPGSAVRIASVVAGVIVMLGFVGPFLTILNGSDGARAAELTTKGRSVPVKVFQPDERLDSVDFSVWDGVTDVERVRNGRGETQWLRLTAQGDHAKETQARIAGLDTSADPRFGGDLQWVDPDDALYTVQTTIIGVGSGLCVILATFALTMGALGDARSRRARVRGLKLVGGSQLDTLRAHVASTGLPIAVLGVTATFAATITWRALLHLDDRAVATWWFYSGLAVGSVLVGLVISAVTAPTMSSALKSDELSPHA</sequence>
<keyword evidence="1" id="KW-1133">Transmembrane helix</keyword>
<organism evidence="2 3">
    <name type="scientific">Solicola gregarius</name>
    <dbReference type="NCBI Taxonomy" id="2908642"/>
    <lineage>
        <taxon>Bacteria</taxon>
        <taxon>Bacillati</taxon>
        <taxon>Actinomycetota</taxon>
        <taxon>Actinomycetes</taxon>
        <taxon>Propionibacteriales</taxon>
        <taxon>Nocardioidaceae</taxon>
        <taxon>Solicola</taxon>
    </lineage>
</organism>
<protein>
    <recommendedName>
        <fullName evidence="4">FtsX-like permease family protein</fullName>
    </recommendedName>
</protein>
<feature type="transmembrane region" description="Helical" evidence="1">
    <location>
        <begin position="192"/>
        <end position="214"/>
    </location>
</feature>
<feature type="transmembrane region" description="Helical" evidence="1">
    <location>
        <begin position="620"/>
        <end position="641"/>
    </location>
</feature>
<feature type="transmembrane region" description="Helical" evidence="1">
    <location>
        <begin position="406"/>
        <end position="428"/>
    </location>
</feature>
<dbReference type="AlphaFoldDB" id="A0AA46TK59"/>
<evidence type="ECO:0000313" key="2">
    <source>
        <dbReference type="EMBL" id="UYM06775.1"/>
    </source>
</evidence>
<dbReference type="RefSeq" id="WP_271635695.1">
    <property type="nucleotide sequence ID" value="NZ_CP094970.1"/>
</dbReference>
<evidence type="ECO:0000313" key="3">
    <source>
        <dbReference type="Proteomes" id="UP001164390"/>
    </source>
</evidence>
<proteinExistence type="predicted"/>
<evidence type="ECO:0000256" key="1">
    <source>
        <dbReference type="SAM" id="Phobius"/>
    </source>
</evidence>
<keyword evidence="1" id="KW-0472">Membrane</keyword>
<dbReference type="EMBL" id="CP094970">
    <property type="protein sequence ID" value="UYM06775.1"/>
    <property type="molecule type" value="Genomic_DNA"/>
</dbReference>
<accession>A0AA46TK59</accession>
<dbReference type="KEGG" id="sgrg:L0C25_06795"/>
<evidence type="ECO:0008006" key="4">
    <source>
        <dbReference type="Google" id="ProtNLM"/>
    </source>
</evidence>
<gene>
    <name evidence="2" type="ORF">L0C25_06795</name>
</gene>
<keyword evidence="3" id="KW-1185">Reference proteome</keyword>
<feature type="transmembrane region" description="Helical" evidence="1">
    <location>
        <begin position="285"/>
        <end position="310"/>
    </location>
</feature>
<dbReference type="Proteomes" id="UP001164390">
    <property type="component" value="Chromosome"/>
</dbReference>
<keyword evidence="1" id="KW-0812">Transmembrane</keyword>
<feature type="transmembrane region" description="Helical" evidence="1">
    <location>
        <begin position="588"/>
        <end position="608"/>
    </location>
</feature>